<reference evidence="1 2" key="1">
    <citation type="submission" date="2023-03" db="EMBL/GenBank/DDBJ databases">
        <title>Genome sequencing of Aquirufa.</title>
        <authorList>
            <person name="Pitt A."/>
            <person name="Hahn M.W."/>
        </authorList>
    </citation>
    <scope>NUCLEOTIDE SEQUENCE [LARGE SCALE GENOMIC DNA]</scope>
    <source>
        <strain evidence="1 2">WAEICH-18A</strain>
    </source>
</reference>
<dbReference type="GO" id="GO:0008168">
    <property type="term" value="F:methyltransferase activity"/>
    <property type="evidence" value="ECO:0007669"/>
    <property type="project" value="UniProtKB-KW"/>
</dbReference>
<dbReference type="InterPro" id="IPR029063">
    <property type="entry name" value="SAM-dependent_MTases_sf"/>
</dbReference>
<sequence>MISLQENDYGFFQVFPTPSQAELEEYYSKRYYQAPTVATYSKHYNEEELRLTKIAAEVADIVVKNNSLNSEPTLFDIGCGEGFFMSFLEQLGWSVFGTDYSEAGIQAQNPHLFSKVTYGNAELDLNQRILEGQKFKLVNLGNILEHVTDPISFIRTIKQLIDKDGVLRIVVPNDTSEFQGLLKSLGKSKDEWYCAPDHLSYFNFKSLINFVTKEGFSVIDSFGDFPIEMFLMNDFSNYYNIKESGPQAHLARVKIMNFVRDQGLDVYLEWSKALAKTKLSRSCIIYCKIS</sequence>
<keyword evidence="1" id="KW-0808">Transferase</keyword>
<dbReference type="EMBL" id="JARJOW010000005">
    <property type="protein sequence ID" value="MDF5690830.1"/>
    <property type="molecule type" value="Genomic_DNA"/>
</dbReference>
<gene>
    <name evidence="1" type="ORF">PQG43_08150</name>
</gene>
<keyword evidence="1" id="KW-0489">Methyltransferase</keyword>
<organism evidence="1 2">
    <name type="scientific">Aquirufa aurantiipilula</name>
    <dbReference type="NCBI Taxonomy" id="2696561"/>
    <lineage>
        <taxon>Bacteria</taxon>
        <taxon>Pseudomonadati</taxon>
        <taxon>Bacteroidota</taxon>
        <taxon>Cytophagia</taxon>
        <taxon>Cytophagales</taxon>
        <taxon>Flectobacillaceae</taxon>
        <taxon>Aquirufa</taxon>
    </lineage>
</organism>
<dbReference type="Proteomes" id="UP001321344">
    <property type="component" value="Unassembled WGS sequence"/>
</dbReference>
<name>A0ABT6BK54_9BACT</name>
<dbReference type="Pfam" id="PF13489">
    <property type="entry name" value="Methyltransf_23"/>
    <property type="match status" value="1"/>
</dbReference>
<dbReference type="Gene3D" id="3.40.50.150">
    <property type="entry name" value="Vaccinia Virus protein VP39"/>
    <property type="match status" value="1"/>
</dbReference>
<comment type="caution">
    <text evidence="1">The sequence shown here is derived from an EMBL/GenBank/DDBJ whole genome shotgun (WGS) entry which is preliminary data.</text>
</comment>
<dbReference type="PANTHER" id="PTHR43861:SF6">
    <property type="entry name" value="METHYLTRANSFERASE TYPE 11"/>
    <property type="match status" value="1"/>
</dbReference>
<dbReference type="CDD" id="cd02440">
    <property type="entry name" value="AdoMet_MTases"/>
    <property type="match status" value="1"/>
</dbReference>
<accession>A0ABT6BK54</accession>
<dbReference type="SUPFAM" id="SSF53335">
    <property type="entry name" value="S-adenosyl-L-methionine-dependent methyltransferases"/>
    <property type="match status" value="1"/>
</dbReference>
<evidence type="ECO:0000313" key="2">
    <source>
        <dbReference type="Proteomes" id="UP001321344"/>
    </source>
</evidence>
<proteinExistence type="predicted"/>
<dbReference type="GO" id="GO:0032259">
    <property type="term" value="P:methylation"/>
    <property type="evidence" value="ECO:0007669"/>
    <property type="project" value="UniProtKB-KW"/>
</dbReference>
<dbReference type="PANTHER" id="PTHR43861">
    <property type="entry name" value="TRANS-ACONITATE 2-METHYLTRANSFERASE-RELATED"/>
    <property type="match status" value="1"/>
</dbReference>
<keyword evidence="2" id="KW-1185">Reference proteome</keyword>
<evidence type="ECO:0000313" key="1">
    <source>
        <dbReference type="EMBL" id="MDF5690830.1"/>
    </source>
</evidence>
<protein>
    <submittedName>
        <fullName evidence="1">Class I SAM-dependent methyltransferase</fullName>
    </submittedName>
</protein>